<dbReference type="Proteomes" id="UP000029585">
    <property type="component" value="Unassembled WGS sequence"/>
</dbReference>
<feature type="chain" id="PRO_5038762428" evidence="1">
    <location>
        <begin position="27"/>
        <end position="537"/>
    </location>
</feature>
<evidence type="ECO:0000313" key="2">
    <source>
        <dbReference type="EMBL" id="KGF54179.1"/>
    </source>
</evidence>
<name>A0A096D9E6_FLAPL</name>
<evidence type="ECO:0000313" key="3">
    <source>
        <dbReference type="Proteomes" id="UP000029585"/>
    </source>
</evidence>
<organism evidence="2 3">
    <name type="scientific">Flavonifractor plautii 1_3_50AFAA</name>
    <dbReference type="NCBI Taxonomy" id="742738"/>
    <lineage>
        <taxon>Bacteria</taxon>
        <taxon>Bacillati</taxon>
        <taxon>Bacillota</taxon>
        <taxon>Clostridia</taxon>
        <taxon>Eubacteriales</taxon>
        <taxon>Oscillospiraceae</taxon>
        <taxon>Flavonifractor</taxon>
    </lineage>
</organism>
<dbReference type="HOGENOM" id="CLU_506899_0_0_9"/>
<dbReference type="EMBL" id="ADLO01000093">
    <property type="protein sequence ID" value="KGF54179.1"/>
    <property type="molecule type" value="Genomic_DNA"/>
</dbReference>
<sequence>MKTRKFTAMLLTLAMAFSLLTVSAGAVMDNDHDRISVDTAGPLSVVWDSETVDSEAYHTGDIVSSEDGYYPSSFYLYVDSAEENGITVTGGTLSAPVEETEGGTKYLVTNNSGGSIVIRLANAAQSNNVYTLTFAAPEGQMAGGAITGVLQGYLPLGQYARGTMWGSPYTDGSTTAGSTPKVLGGFSSTGVSLGAGGGYVQYALRDSEGNQAYIEDDASNPYGVDFIVYGNAFNGNPEAASVQVSEDGKTWYELAGSLYYDPNTLRDVNITYTLSGSDIQYSITDPNGRNPGVSFPLTGTFKAGAAAWFPTTANYGGVWKTSAVSSDQTVGASAFNGASVTYTGVTLVKDTDTTADYQFGYADIHVNGGNYGTAINPYTAAATTQGGDGFDIAWAVKPDGTPAGLIRIGYIRVYTSALMSSTDNTTIPTPGIFGETSAEVCGIYAVTGSGSASITEDLFIADAATEENEVNTSNGGSQVVAAGEYRLYSDMERVLLNGETISDAADGHVFTMAAGDMLQIITQTGEEAPYITVLICQ</sequence>
<dbReference type="RefSeq" id="WP_007493741.1">
    <property type="nucleotide sequence ID" value="NZ_KN174165.1"/>
</dbReference>
<keyword evidence="3" id="KW-1185">Reference proteome</keyword>
<evidence type="ECO:0000256" key="1">
    <source>
        <dbReference type="SAM" id="SignalP"/>
    </source>
</evidence>
<protein>
    <submittedName>
        <fullName evidence="2">Uncharacterized protein</fullName>
    </submittedName>
</protein>
<comment type="caution">
    <text evidence="2">The sequence shown here is derived from an EMBL/GenBank/DDBJ whole genome shotgun (WGS) entry which is preliminary data.</text>
</comment>
<accession>A0A096D9E6</accession>
<reference evidence="2 3" key="1">
    <citation type="submission" date="2011-08" db="EMBL/GenBank/DDBJ databases">
        <title>The Genome Sequence of Clostridium orbiscindens 1_3_50AFAA.</title>
        <authorList>
            <consortium name="The Broad Institute Genome Sequencing Platform"/>
            <person name="Earl A."/>
            <person name="Ward D."/>
            <person name="Feldgarden M."/>
            <person name="Gevers D."/>
            <person name="Daigneault M."/>
            <person name="Strauss J."/>
            <person name="Allen-Vercoe E."/>
            <person name="Young S.K."/>
            <person name="Zeng Q."/>
            <person name="Gargeya S."/>
            <person name="Fitzgerald M."/>
            <person name="Haas B."/>
            <person name="Abouelleil A."/>
            <person name="Alvarado L."/>
            <person name="Arachchi H.M."/>
            <person name="Berlin A."/>
            <person name="Brown A."/>
            <person name="Chapman S.B."/>
            <person name="Chen Z."/>
            <person name="Dunbar C."/>
            <person name="Freedman E."/>
            <person name="Gearin G."/>
            <person name="Gellesch M."/>
            <person name="Goldberg J."/>
            <person name="Griggs A."/>
            <person name="Gujja S."/>
            <person name="Heiman D."/>
            <person name="Howarth C."/>
            <person name="Larson L."/>
            <person name="Lui A."/>
            <person name="MacDonald P.J.P."/>
            <person name="Montmayeur A."/>
            <person name="Murphy C."/>
            <person name="Neiman D."/>
            <person name="Pearson M."/>
            <person name="Priest M."/>
            <person name="Roberts A."/>
            <person name="Saif S."/>
            <person name="Shea T."/>
            <person name="Shenoy N."/>
            <person name="Sisk P."/>
            <person name="Stolte C."/>
            <person name="Sykes S."/>
            <person name="Wortman J."/>
            <person name="Nusbaum C."/>
            <person name="Birren B."/>
        </authorList>
    </citation>
    <scope>NUCLEOTIDE SEQUENCE [LARGE SCALE GENOMIC DNA]</scope>
    <source>
        <strain evidence="2 3">1_3_50AFAA</strain>
    </source>
</reference>
<dbReference type="AlphaFoldDB" id="A0A096D9E6"/>
<gene>
    <name evidence="2" type="ORF">HMPREF9460_03083</name>
</gene>
<dbReference type="PATRIC" id="fig|742738.3.peg.3172"/>
<dbReference type="eggNOG" id="COG3391">
    <property type="taxonomic scope" value="Bacteria"/>
</dbReference>
<keyword evidence="1" id="KW-0732">Signal</keyword>
<proteinExistence type="predicted"/>
<feature type="signal peptide" evidence="1">
    <location>
        <begin position="1"/>
        <end position="26"/>
    </location>
</feature>